<dbReference type="InterPro" id="IPR001810">
    <property type="entry name" value="F-box_dom"/>
</dbReference>
<dbReference type="EMBL" id="JAKELL010000016">
    <property type="protein sequence ID" value="KAH8993958.1"/>
    <property type="molecule type" value="Genomic_DNA"/>
</dbReference>
<proteinExistence type="predicted"/>
<dbReference type="Proteomes" id="UP001201163">
    <property type="component" value="Unassembled WGS sequence"/>
</dbReference>
<comment type="caution">
    <text evidence="2">The sequence shown here is derived from an EMBL/GenBank/DDBJ whole genome shotgun (WGS) entry which is preliminary data.</text>
</comment>
<dbReference type="AlphaFoldDB" id="A0AAD4LJ86"/>
<reference evidence="2" key="1">
    <citation type="submission" date="2022-01" db="EMBL/GenBank/DDBJ databases">
        <title>Comparative genomics reveals a dynamic genome evolution in the ectomycorrhizal milk-cap (Lactarius) mushrooms.</title>
        <authorList>
            <consortium name="DOE Joint Genome Institute"/>
            <person name="Lebreton A."/>
            <person name="Tang N."/>
            <person name="Kuo A."/>
            <person name="LaButti K."/>
            <person name="Drula E."/>
            <person name="Barry K."/>
            <person name="Clum A."/>
            <person name="Lipzen A."/>
            <person name="Mousain D."/>
            <person name="Ng V."/>
            <person name="Wang R."/>
            <person name="Wang X."/>
            <person name="Dai Y."/>
            <person name="Henrissat B."/>
            <person name="Grigoriev I.V."/>
            <person name="Guerin-Laguette A."/>
            <person name="Yu F."/>
            <person name="Martin F.M."/>
        </authorList>
    </citation>
    <scope>NUCLEOTIDE SEQUENCE</scope>
    <source>
        <strain evidence="2">QP</strain>
    </source>
</reference>
<protein>
    <recommendedName>
        <fullName evidence="1">F-box domain-containing protein</fullName>
    </recommendedName>
</protein>
<evidence type="ECO:0000259" key="1">
    <source>
        <dbReference type="Pfam" id="PF12937"/>
    </source>
</evidence>
<name>A0AAD4LJ86_9AGAM</name>
<accession>A0AAD4LJ86</accession>
<sequence length="561" mass="62853">MMDLSHLRQAIDAELKSLDESIRALKHRRNTLAPISSLPTEAITTIFSFLHIPVTSSAVTCFTLGKQPNPDRQAWLRVAHVCHQWREIALNQPLFWSHVDFTIFSSAGTVEILSRAKTVPLQLEARIPYQLQERVSHVSHLAISAEPFQLRKILSGLASPAPTLKCLSLSSVEYHGRTIVEPVAVLDTLFDGSTPRLSGLELCNCDISWNLLLLRGLKHLDIRTPIERPSLSVWLDALEQMPQLKTLILHSASPIAPPGDSLLPDVYRAVTLPSITLFYISSPARDCGLALAHLVLPALTSLYLIAESCCQDGSDVQELLSYVVPHAHGAQDTQPLQSMCVSRCDMSGEIFVWAFPEIDVELPNEQAFLDTTYSARVAFSVKNRYWSPEVGMATFDAVMEALPLDGLVTLTAQHRIRPLTERFWLRHAPKWPLVRCVRLTQPAERGFRKMVLEDNGGRDSPLLPLLTKLVLVENALFERRTLRLCDIFMKRVEQGVPLEVLDLTTCFATSRSIELLSEIVVDVLRPEKTYEAESRVPTFVFSGFDLEDEWDDNYGYEGGAV</sequence>
<organism evidence="2 3">
    <name type="scientific">Lactarius akahatsu</name>
    <dbReference type="NCBI Taxonomy" id="416441"/>
    <lineage>
        <taxon>Eukaryota</taxon>
        <taxon>Fungi</taxon>
        <taxon>Dikarya</taxon>
        <taxon>Basidiomycota</taxon>
        <taxon>Agaricomycotina</taxon>
        <taxon>Agaricomycetes</taxon>
        <taxon>Russulales</taxon>
        <taxon>Russulaceae</taxon>
        <taxon>Lactarius</taxon>
    </lineage>
</organism>
<dbReference type="SUPFAM" id="SSF52047">
    <property type="entry name" value="RNI-like"/>
    <property type="match status" value="1"/>
</dbReference>
<keyword evidence="3" id="KW-1185">Reference proteome</keyword>
<gene>
    <name evidence="2" type="ORF">EDB92DRAFT_2102703</name>
</gene>
<dbReference type="Pfam" id="PF12937">
    <property type="entry name" value="F-box-like"/>
    <property type="match status" value="1"/>
</dbReference>
<dbReference type="Gene3D" id="3.80.10.10">
    <property type="entry name" value="Ribonuclease Inhibitor"/>
    <property type="match status" value="1"/>
</dbReference>
<dbReference type="Gene3D" id="1.20.1280.50">
    <property type="match status" value="1"/>
</dbReference>
<dbReference type="InterPro" id="IPR032675">
    <property type="entry name" value="LRR_dom_sf"/>
</dbReference>
<evidence type="ECO:0000313" key="2">
    <source>
        <dbReference type="EMBL" id="KAH8993958.1"/>
    </source>
</evidence>
<feature type="domain" description="F-box" evidence="1">
    <location>
        <begin position="35"/>
        <end position="101"/>
    </location>
</feature>
<evidence type="ECO:0000313" key="3">
    <source>
        <dbReference type="Proteomes" id="UP001201163"/>
    </source>
</evidence>